<dbReference type="PROSITE" id="PS00383">
    <property type="entry name" value="TYR_PHOSPHATASE_1"/>
    <property type="match status" value="1"/>
</dbReference>
<dbReference type="InterPro" id="IPR016130">
    <property type="entry name" value="Tyr_Pase_AS"/>
</dbReference>
<dbReference type="SUPFAM" id="SSF52799">
    <property type="entry name" value="(Phosphotyrosine protein) phosphatases II"/>
    <property type="match status" value="1"/>
</dbReference>
<dbReference type="Proteomes" id="UP000001695">
    <property type="component" value="Chromosome"/>
</dbReference>
<reference evidence="2" key="1">
    <citation type="submission" date="2008-03" db="EMBL/GenBank/DDBJ databases">
        <title>Complete sequence of chromosome of Beijerinckia indica subsp. indica ATCC 9039.</title>
        <authorList>
            <consortium name="US DOE Joint Genome Institute"/>
            <person name="Copeland A."/>
            <person name="Lucas S."/>
            <person name="Lapidus A."/>
            <person name="Glavina del Rio T."/>
            <person name="Dalin E."/>
            <person name="Tice H."/>
            <person name="Bruce D."/>
            <person name="Goodwin L."/>
            <person name="Pitluck S."/>
            <person name="LaButti K."/>
            <person name="Schmutz J."/>
            <person name="Larimer F."/>
            <person name="Land M."/>
            <person name="Hauser L."/>
            <person name="Kyrpides N."/>
            <person name="Mikhailova N."/>
            <person name="Dunfield P.F."/>
            <person name="Dedysh S.N."/>
            <person name="Liesack W."/>
            <person name="Saw J.H."/>
            <person name="Alam M."/>
            <person name="Chen Y."/>
            <person name="Murrell J.C."/>
            <person name="Richardson P."/>
        </authorList>
    </citation>
    <scope>NUCLEOTIDE SEQUENCE [LARGE SCALE GENOMIC DNA]</scope>
    <source>
        <strain evidence="2">ATCC 9039 / DSM 1715 / NCIMB 8712</strain>
    </source>
</reference>
<sequence length="177" mass="19427">MKRRAEKAVSSIHVCSLSRLPETVRKTGARSLITLINQGTPVRRPQEISPERHLLVSMSDITVEMEGHILPSEEHVGALLAFVQKWDRAAPLLIHCWAGVSRSTAAAFITACALNPGKRESEIAEDLRRNSPTATPNAKLVGLADRVLDRQGRMIAAIETIGRGKECLEGVPFKLDF</sequence>
<accession>B2IJ52</accession>
<keyword evidence="2" id="KW-1185">Reference proteome</keyword>
<dbReference type="AlphaFoldDB" id="B2IJ52"/>
<reference evidence="1 2" key="2">
    <citation type="journal article" date="2010" name="J. Bacteriol.">
        <title>Complete genome sequence of Beijerinckia indica subsp. indica.</title>
        <authorList>
            <person name="Tamas I."/>
            <person name="Dedysh S.N."/>
            <person name="Liesack W."/>
            <person name="Stott M.B."/>
            <person name="Alam M."/>
            <person name="Murrell J.C."/>
            <person name="Dunfield P.F."/>
        </authorList>
    </citation>
    <scope>NUCLEOTIDE SEQUENCE [LARGE SCALE GENOMIC DNA]</scope>
    <source>
        <strain evidence="2">ATCC 9039 / DSM 1715 / NCIMB 8712</strain>
    </source>
</reference>
<evidence type="ECO:0008006" key="3">
    <source>
        <dbReference type="Google" id="ProtNLM"/>
    </source>
</evidence>
<proteinExistence type="predicted"/>
<evidence type="ECO:0000313" key="1">
    <source>
        <dbReference type="EMBL" id="ACB94815.1"/>
    </source>
</evidence>
<dbReference type="InterPro" id="IPR029021">
    <property type="entry name" value="Prot-tyrosine_phosphatase-like"/>
</dbReference>
<dbReference type="eggNOG" id="COG5350">
    <property type="taxonomic scope" value="Bacteria"/>
</dbReference>
<gene>
    <name evidence="1" type="ordered locus">Bind_1173</name>
</gene>
<dbReference type="HOGENOM" id="CLU_120986_0_0_5"/>
<dbReference type="Gene3D" id="3.90.190.10">
    <property type="entry name" value="Protein tyrosine phosphatase superfamily"/>
    <property type="match status" value="1"/>
</dbReference>
<dbReference type="EMBL" id="CP001016">
    <property type="protein sequence ID" value="ACB94815.1"/>
    <property type="molecule type" value="Genomic_DNA"/>
</dbReference>
<evidence type="ECO:0000313" key="2">
    <source>
        <dbReference type="Proteomes" id="UP000001695"/>
    </source>
</evidence>
<name>B2IJ52_BEII9</name>
<organism evidence="1 2">
    <name type="scientific">Beijerinckia indica subsp. indica (strain ATCC 9039 / DSM 1715 / NCIMB 8712)</name>
    <dbReference type="NCBI Taxonomy" id="395963"/>
    <lineage>
        <taxon>Bacteria</taxon>
        <taxon>Pseudomonadati</taxon>
        <taxon>Pseudomonadota</taxon>
        <taxon>Alphaproteobacteria</taxon>
        <taxon>Hyphomicrobiales</taxon>
        <taxon>Beijerinckiaceae</taxon>
        <taxon>Beijerinckia</taxon>
    </lineage>
</organism>
<protein>
    <recommendedName>
        <fullName evidence="3">Tyrosine specific protein phosphatases domain-containing protein</fullName>
    </recommendedName>
</protein>
<dbReference type="KEGG" id="bid:Bind_1173"/>
<dbReference type="STRING" id="395963.Bind_1173"/>